<comment type="caution">
    <text evidence="1">The sequence shown here is derived from an EMBL/GenBank/DDBJ whole genome shotgun (WGS) entry which is preliminary data.</text>
</comment>
<reference evidence="1" key="1">
    <citation type="journal article" date="2020" name="bioRxiv">
        <title>Chromosome-level reference genome of the European wasp spider Argiope bruennichi: a resource for studies on range expansion and evolutionary adaptation.</title>
        <authorList>
            <person name="Sheffer M.M."/>
            <person name="Hoppe A."/>
            <person name="Krehenwinkel H."/>
            <person name="Uhl G."/>
            <person name="Kuss A.W."/>
            <person name="Jensen L."/>
            <person name="Jensen C."/>
            <person name="Gillespie R.G."/>
            <person name="Hoff K.J."/>
            <person name="Prost S."/>
        </authorList>
    </citation>
    <scope>NUCLEOTIDE SEQUENCE</scope>
</reference>
<dbReference type="AlphaFoldDB" id="A0A8T0E1K2"/>
<organism evidence="1 2">
    <name type="scientific">Argiope bruennichi</name>
    <name type="common">Wasp spider</name>
    <name type="synonym">Aranea bruennichi</name>
    <dbReference type="NCBI Taxonomy" id="94029"/>
    <lineage>
        <taxon>Eukaryota</taxon>
        <taxon>Metazoa</taxon>
        <taxon>Ecdysozoa</taxon>
        <taxon>Arthropoda</taxon>
        <taxon>Chelicerata</taxon>
        <taxon>Arachnida</taxon>
        <taxon>Araneae</taxon>
        <taxon>Araneomorphae</taxon>
        <taxon>Entelegynae</taxon>
        <taxon>Araneoidea</taxon>
        <taxon>Araneidae</taxon>
        <taxon>Argiope</taxon>
    </lineage>
</organism>
<proteinExistence type="predicted"/>
<sequence>MLRDDSLRGALQPPYSGPYRILQRLGKVFILRIGTKEVRVSVDHIKPAFIFFDGAASSIAPVPKPDFQRSSITSRYGRHV</sequence>
<evidence type="ECO:0000313" key="1">
    <source>
        <dbReference type="EMBL" id="KAF8764005.1"/>
    </source>
</evidence>
<name>A0A8T0E1K2_ARGBR</name>
<reference evidence="1" key="2">
    <citation type="submission" date="2020-06" db="EMBL/GenBank/DDBJ databases">
        <authorList>
            <person name="Sheffer M."/>
        </authorList>
    </citation>
    <scope>NUCLEOTIDE SEQUENCE</scope>
</reference>
<protein>
    <submittedName>
        <fullName evidence="1">Uncharacterized protein</fullName>
    </submittedName>
</protein>
<keyword evidence="2" id="KW-1185">Reference proteome</keyword>
<accession>A0A8T0E1K2</accession>
<dbReference type="Proteomes" id="UP000807504">
    <property type="component" value="Unassembled WGS sequence"/>
</dbReference>
<evidence type="ECO:0000313" key="2">
    <source>
        <dbReference type="Proteomes" id="UP000807504"/>
    </source>
</evidence>
<dbReference type="EMBL" id="JABXBU010002231">
    <property type="protein sequence ID" value="KAF8764005.1"/>
    <property type="molecule type" value="Genomic_DNA"/>
</dbReference>
<gene>
    <name evidence="1" type="ORF">HNY73_022128</name>
</gene>